<dbReference type="RefSeq" id="WP_151054557.1">
    <property type="nucleotide sequence ID" value="NZ_CP044222.1"/>
</dbReference>
<protein>
    <submittedName>
        <fullName evidence="1">Uncharacterized protein</fullName>
    </submittedName>
</protein>
<dbReference type="Proteomes" id="UP000325606">
    <property type="component" value="Chromosome"/>
</dbReference>
<dbReference type="EMBL" id="CP044222">
    <property type="protein sequence ID" value="QEW06326.1"/>
    <property type="molecule type" value="Genomic_DNA"/>
</dbReference>
<gene>
    <name evidence="1" type="ORF">F5I99_07310</name>
</gene>
<reference evidence="1 2" key="1">
    <citation type="submission" date="2019-09" db="EMBL/GenBank/DDBJ databases">
        <title>Nitrincola iocasae sp. nov., a bacterium isolated from the sediment collected at a cold seep field in South China Sea.</title>
        <authorList>
            <person name="Zhang H."/>
            <person name="Wang H."/>
            <person name="Li C."/>
        </authorList>
    </citation>
    <scope>NUCLEOTIDE SEQUENCE [LARGE SCALE GENOMIC DNA]</scope>
    <source>
        <strain evidence="1 2">KXZD1103</strain>
    </source>
</reference>
<sequence length="123" mass="14260">MTELYALIRPASSYADQDTGVPFRVKLNPCPFDGYYWIGGPGGQYRHSDLILFVKDGDEFIKCRAYAANGEREQIIRMMLTEIQTESELGYFYPDEIESWVNQQRKQLSKILKIAKANRQEDI</sequence>
<organism evidence="1 2">
    <name type="scientific">Nitrincola iocasae</name>
    <dbReference type="NCBI Taxonomy" id="2614693"/>
    <lineage>
        <taxon>Bacteria</taxon>
        <taxon>Pseudomonadati</taxon>
        <taxon>Pseudomonadota</taxon>
        <taxon>Gammaproteobacteria</taxon>
        <taxon>Oceanospirillales</taxon>
        <taxon>Oceanospirillaceae</taxon>
        <taxon>Nitrincola</taxon>
    </lineage>
</organism>
<evidence type="ECO:0000313" key="1">
    <source>
        <dbReference type="EMBL" id="QEW06326.1"/>
    </source>
</evidence>
<evidence type="ECO:0000313" key="2">
    <source>
        <dbReference type="Proteomes" id="UP000325606"/>
    </source>
</evidence>
<name>A0A5J6LD13_9GAMM</name>
<proteinExistence type="predicted"/>
<dbReference type="AlphaFoldDB" id="A0A5J6LD13"/>
<accession>A0A5J6LD13</accession>
<keyword evidence="2" id="KW-1185">Reference proteome</keyword>
<dbReference type="KEGG" id="nik:F5I99_07310"/>